<reference evidence="2" key="1">
    <citation type="journal article" date="2016" name="BMC Microbiol.">
        <title>Comparative genomic analysis of six new-found integrative conjugative elements (ICEs) in Vibrio alginolyticus.</title>
        <authorList>
            <person name="Luo P."/>
            <person name="He X."/>
            <person name="Wang Y."/>
            <person name="Liu Q."/>
            <person name="Hu C."/>
        </authorList>
    </citation>
    <scope>NUCLEOTIDE SEQUENCE</scope>
    <source>
        <strain evidence="2">A056</strain>
    </source>
</reference>
<dbReference type="SUPFAM" id="SSF82693">
    <property type="entry name" value="Multidrug efflux transporter AcrB pore domain, PN1, PN2, PC1 and PC2 subdomains"/>
    <property type="match status" value="2"/>
</dbReference>
<feature type="transmembrane region" description="Helical" evidence="1">
    <location>
        <begin position="429"/>
        <end position="449"/>
    </location>
</feature>
<accession>A0A0P0HXB5</accession>
<feature type="transmembrane region" description="Helical" evidence="1">
    <location>
        <begin position="333"/>
        <end position="352"/>
    </location>
</feature>
<gene>
    <name evidence="2" type="ORF">ICEValA056_071</name>
</gene>
<dbReference type="Gene3D" id="3.30.70.1440">
    <property type="entry name" value="Multidrug efflux transporter AcrB pore domain"/>
    <property type="match status" value="1"/>
</dbReference>
<dbReference type="InterPro" id="IPR001036">
    <property type="entry name" value="Acrflvin-R"/>
</dbReference>
<dbReference type="Gene3D" id="1.20.1640.10">
    <property type="entry name" value="Multidrug efflux transporter AcrB transmembrane domain"/>
    <property type="match status" value="2"/>
</dbReference>
<feature type="transmembrane region" description="Helical" evidence="1">
    <location>
        <begin position="950"/>
        <end position="969"/>
    </location>
</feature>
<evidence type="ECO:0000256" key="1">
    <source>
        <dbReference type="SAM" id="Phobius"/>
    </source>
</evidence>
<dbReference type="AlphaFoldDB" id="A0A0P0HXB5"/>
<dbReference type="InterPro" id="IPR027463">
    <property type="entry name" value="AcrB_DN_DC_subdom"/>
</dbReference>
<keyword evidence="1" id="KW-0472">Membrane</keyword>
<dbReference type="PANTHER" id="PTHR32063:SF18">
    <property type="entry name" value="CATION EFFLUX SYSTEM PROTEIN"/>
    <property type="match status" value="1"/>
</dbReference>
<dbReference type="GO" id="GO:0005886">
    <property type="term" value="C:plasma membrane"/>
    <property type="evidence" value="ECO:0007669"/>
    <property type="project" value="TreeGrafter"/>
</dbReference>
<dbReference type="GO" id="GO:0042910">
    <property type="term" value="F:xenobiotic transmembrane transporter activity"/>
    <property type="evidence" value="ECO:0007669"/>
    <property type="project" value="TreeGrafter"/>
</dbReference>
<dbReference type="SUPFAM" id="SSF82714">
    <property type="entry name" value="Multidrug efflux transporter AcrB TolC docking domain, DN and DC subdomains"/>
    <property type="match status" value="2"/>
</dbReference>
<dbReference type="EMBL" id="KR231688">
    <property type="protein sequence ID" value="ALJ83431.1"/>
    <property type="molecule type" value="Genomic_DNA"/>
</dbReference>
<dbReference type="Pfam" id="PF00873">
    <property type="entry name" value="ACR_tran"/>
    <property type="match status" value="1"/>
</dbReference>
<feature type="transmembrane region" description="Helical" evidence="1">
    <location>
        <begin position="12"/>
        <end position="32"/>
    </location>
</feature>
<feature type="transmembrane region" description="Helical" evidence="1">
    <location>
        <begin position="981"/>
        <end position="1004"/>
    </location>
</feature>
<dbReference type="Gene3D" id="3.30.70.1430">
    <property type="entry name" value="Multidrug efflux transporter AcrB pore domain"/>
    <property type="match status" value="2"/>
</dbReference>
<feature type="transmembrane region" description="Helical" evidence="1">
    <location>
        <begin position="851"/>
        <end position="868"/>
    </location>
</feature>
<dbReference type="RefSeq" id="WP_028867967.1">
    <property type="nucleotide sequence ID" value="NZ_CP016224.1"/>
</dbReference>
<feature type="transmembrane region" description="Helical" evidence="1">
    <location>
        <begin position="514"/>
        <end position="535"/>
    </location>
</feature>
<feature type="transmembrane region" description="Helical" evidence="1">
    <location>
        <begin position="385"/>
        <end position="408"/>
    </location>
</feature>
<protein>
    <submittedName>
        <fullName evidence="2">Acriflavin resistance protein</fullName>
    </submittedName>
</protein>
<name>A0A0P0HXB5_VIBAL</name>
<proteinExistence type="predicted"/>
<keyword evidence="1" id="KW-0812">Transmembrane</keyword>
<dbReference type="SUPFAM" id="SSF82866">
    <property type="entry name" value="Multidrug efflux transporter AcrB transmembrane domain"/>
    <property type="match status" value="2"/>
</dbReference>
<feature type="transmembrane region" description="Helical" evidence="1">
    <location>
        <begin position="904"/>
        <end position="925"/>
    </location>
</feature>
<keyword evidence="1" id="KW-1133">Transmembrane helix</keyword>
<dbReference type="Gene3D" id="3.30.2090.10">
    <property type="entry name" value="Multidrug efflux transporter AcrB TolC docking domain, DN and DC subdomains"/>
    <property type="match status" value="2"/>
</dbReference>
<sequence>MSITNFSLANSRLVLFLFFMLTSIGLALYPNYPSQEEPTLPINVTVITAYHPGLDIYQTESLLARPVERALRELEETKNITTSIRAGEIHISLEIKDGTPDYAQSWLRVRAKMQDVQNSLPEGVSGPFVNDSYDAVAVMTVALSAPNHTFEQLRNKASELRDFLYDIPGMDKVTLHGVTEEQVNINLKPFAASKFSIKPNDIYLQLHKNNTFDDIARVNFSDQESRIYVRGSYNSIEDIKAIPIVLQDGSQLPLDTLADVIRTTAQPLNTAAYLNGGQAIVLAGYMTPGVNMVDFNDRLRTQIAKWEHDLPAGFQLKIITDQGEVVNQVISKMISTLLETILVVTVVTVIALGLRAGSLVGLAVPITGIMTLVVLRVLGVELNEVSIASFIIALGILVDNPMVIVEDISKRINQGESGKSAALHAGKTLGTPMLIASLTVILAFAPPMFTDNITAIYMQTLTIVIGVMLIISWFVAIMLVPILAQWSIRKGKNTSEQSELSRLMMIMSRFWDKVISWPKAFLAGATASLILSLFLSATIPEAFFPPSERSQMQISLELPAGTPANRTAEVAQEMTRWLAEEQRFPQITGATAYVSEGGPRFILGLNPPDPAPHTAYFVINLSKETNVAAFVSQLRAEMPPVFPYAKLGINPFFMGSTPPGEAAIRIIGNNHSNLLQAAATIQEALSKVDGTINIKQDWEQPIPSLVVNVDQAAASYAGVTRGDIFSALRKNTLGESTSELREGEFLLPIMLAMPTDNASLSQLNNIQIFSQSSDKTVYLSEIARADTEFHPSIVKKRNLRPTLTVTALNPAMTSKELVSNIAETLEQVRNTGKVQIEFGGEIEESEVTAEAIFAFLPLCVLMMIILFIHKYNSFRKVAIIVLSIPFCAIGLLLALIIFRLPFDFMANLAIFALIGIIVSNAMLIIEQIDIEKDAGKSELESLKSALMQRFRPIMLTQITTILGLLPLLIANDPLWRSFNVVIMGGLISGTIASFIVVPSLYVLFFTKKAARAI</sequence>
<dbReference type="Gene3D" id="3.30.70.1320">
    <property type="entry name" value="Multidrug efflux transporter AcrB pore domain like"/>
    <property type="match status" value="1"/>
</dbReference>
<feature type="transmembrane region" description="Helical" evidence="1">
    <location>
        <begin position="359"/>
        <end position="379"/>
    </location>
</feature>
<organism evidence="2">
    <name type="scientific">Vibrio alginolyticus</name>
    <dbReference type="NCBI Taxonomy" id="663"/>
    <lineage>
        <taxon>Bacteria</taxon>
        <taxon>Pseudomonadati</taxon>
        <taxon>Pseudomonadota</taxon>
        <taxon>Gammaproteobacteria</taxon>
        <taxon>Vibrionales</taxon>
        <taxon>Vibrionaceae</taxon>
        <taxon>Vibrio</taxon>
    </lineage>
</organism>
<evidence type="ECO:0000313" key="2">
    <source>
        <dbReference type="EMBL" id="ALJ83431.1"/>
    </source>
</evidence>
<dbReference type="PRINTS" id="PR00702">
    <property type="entry name" value="ACRIFLAVINRP"/>
</dbReference>
<feature type="transmembrane region" description="Helical" evidence="1">
    <location>
        <begin position="877"/>
        <end position="898"/>
    </location>
</feature>
<feature type="transmembrane region" description="Helical" evidence="1">
    <location>
        <begin position="461"/>
        <end position="484"/>
    </location>
</feature>
<dbReference type="PANTHER" id="PTHR32063">
    <property type="match status" value="1"/>
</dbReference>